<dbReference type="AlphaFoldDB" id="A0A6J7S4Q8"/>
<dbReference type="EMBL" id="CAFBIZ010000164">
    <property type="protein sequence ID" value="CAB4851328.1"/>
    <property type="molecule type" value="Genomic_DNA"/>
</dbReference>
<dbReference type="InterPro" id="IPR002035">
    <property type="entry name" value="VWF_A"/>
</dbReference>
<protein>
    <submittedName>
        <fullName evidence="5">Unannotated protein</fullName>
    </submittedName>
</protein>
<feature type="coiled-coil region" evidence="1">
    <location>
        <begin position="54"/>
        <end position="97"/>
    </location>
</feature>
<evidence type="ECO:0000313" key="5">
    <source>
        <dbReference type="EMBL" id="CAB5036077.1"/>
    </source>
</evidence>
<proteinExistence type="predicted"/>
<accession>A0A6J7S4Q8</accession>
<dbReference type="SUPFAM" id="SSF53300">
    <property type="entry name" value="vWA-like"/>
    <property type="match status" value="1"/>
</dbReference>
<reference evidence="5" key="1">
    <citation type="submission" date="2020-05" db="EMBL/GenBank/DDBJ databases">
        <authorList>
            <person name="Chiriac C."/>
            <person name="Salcher M."/>
            <person name="Ghai R."/>
            <person name="Kavagutti S V."/>
        </authorList>
    </citation>
    <scope>NUCLEOTIDE SEQUENCE</scope>
</reference>
<dbReference type="EMBL" id="CAFBPU010000034">
    <property type="protein sequence ID" value="CAB5036077.1"/>
    <property type="molecule type" value="Genomic_DNA"/>
</dbReference>
<dbReference type="EMBL" id="CAFBND010000042">
    <property type="protein sequence ID" value="CAB4943259.1"/>
    <property type="molecule type" value="Genomic_DNA"/>
</dbReference>
<dbReference type="CDD" id="cd00198">
    <property type="entry name" value="vWFA"/>
    <property type="match status" value="1"/>
</dbReference>
<evidence type="ECO:0000259" key="2">
    <source>
        <dbReference type="SMART" id="SM00327"/>
    </source>
</evidence>
<dbReference type="InterPro" id="IPR036465">
    <property type="entry name" value="vWFA_dom_sf"/>
</dbReference>
<keyword evidence="1" id="KW-0175">Coiled coil</keyword>
<dbReference type="SMART" id="SM00327">
    <property type="entry name" value="VWA"/>
    <property type="match status" value="1"/>
</dbReference>
<organism evidence="5">
    <name type="scientific">freshwater metagenome</name>
    <dbReference type="NCBI Taxonomy" id="449393"/>
    <lineage>
        <taxon>unclassified sequences</taxon>
        <taxon>metagenomes</taxon>
        <taxon>ecological metagenomes</taxon>
    </lineage>
</organism>
<name>A0A6J7S4Q8_9ZZZZ</name>
<evidence type="ECO:0000313" key="4">
    <source>
        <dbReference type="EMBL" id="CAB4943259.1"/>
    </source>
</evidence>
<dbReference type="Gene3D" id="3.40.50.410">
    <property type="entry name" value="von Willebrand factor, type A domain"/>
    <property type="match status" value="1"/>
</dbReference>
<evidence type="ECO:0000256" key="1">
    <source>
        <dbReference type="SAM" id="Coils"/>
    </source>
</evidence>
<feature type="domain" description="VWFA" evidence="2">
    <location>
        <begin position="460"/>
        <end position="642"/>
    </location>
</feature>
<gene>
    <name evidence="3" type="ORF">UFOPK3268_01218</name>
    <name evidence="4" type="ORF">UFOPK3752_01195</name>
    <name evidence="5" type="ORF">UFOPK4150_01592</name>
</gene>
<evidence type="ECO:0000313" key="3">
    <source>
        <dbReference type="EMBL" id="CAB4851328.1"/>
    </source>
</evidence>
<sequence length="652" mass="73216">MSGYRYGAYDDGPDPLAPPYDAGRAVDELGERVLDGARVRDALRDLMQRGADGLRGLDDLMRRVQQRRRSLERSGRLDGTLEKARELLDRAVEAERQALFPDPSDDARFREAQLDNLPRQTAPAVRELAEYEWQSPEARAAYDELREMLRSEVLDQQFRGMKQALKTPEGSPSRQALKDMMADLNSMLDKHGRGEDTTQDFADFMDKHGDFFPDKPESIEQLLDELARRAAAMSRMLESMTPEQRQELSELMADALGDLDLASEMGRLNDNLRALRPDMPWTGRQRMRGDEPLGLGDATEALAELSDLDSLAESLAQDYPGASLADVDEEAVARALGRQAVDDLRALQEVERELERQGYLTRSGGQTELTAKAIRRIGQTALRRVFASLETGHRGDHDVRDTGSAGELTGTTREWQFGDEQSLDVVKTVSNAVRRRMIDRDSPLLRPEDFEIRETERRTRAAVVLLVDQSFSMVMNDTWRTAKTTAMALHSLATTQFPLDAVEIIAFANLARRIKPHELPDLDANEVQGTNLQHALMLAGRFLDKHPDAEPVVLIVTDGEPTAHLDRDGEWRFSWPPGPETIALTLAEVDKMTRRGVPLSFFRLGDDPSLARFLDDIARRNGGRVLAPEGDRLGDYVVSDYLSRRSGRRRSA</sequence>